<dbReference type="GO" id="GO:0016301">
    <property type="term" value="F:kinase activity"/>
    <property type="evidence" value="ECO:0007669"/>
    <property type="project" value="UniProtKB-KW"/>
</dbReference>
<dbReference type="AlphaFoldDB" id="A0A1I7A9T3"/>
<dbReference type="InterPro" id="IPR022260">
    <property type="entry name" value="Integr_conj_element_PilL"/>
</dbReference>
<accession>A0A1I7A9T3</accession>
<evidence type="ECO:0000256" key="1">
    <source>
        <dbReference type="SAM" id="MobiDB-lite"/>
    </source>
</evidence>
<feature type="signal peptide" evidence="2">
    <location>
        <begin position="1"/>
        <end position="41"/>
    </location>
</feature>
<protein>
    <submittedName>
        <fullName evidence="3">Type IV pili sensor histidine kinase and response regulator</fullName>
    </submittedName>
</protein>
<dbReference type="EMBL" id="FPBH01000003">
    <property type="protein sequence ID" value="SFT71735.1"/>
    <property type="molecule type" value="Genomic_DNA"/>
</dbReference>
<keyword evidence="3" id="KW-0418">Kinase</keyword>
<organism evidence="3 4">
    <name type="scientific">Paraburkholderia aspalathi</name>
    <dbReference type="NCBI Taxonomy" id="1324617"/>
    <lineage>
        <taxon>Bacteria</taxon>
        <taxon>Pseudomonadati</taxon>
        <taxon>Pseudomonadota</taxon>
        <taxon>Betaproteobacteria</taxon>
        <taxon>Burkholderiales</taxon>
        <taxon>Burkholderiaceae</taxon>
        <taxon>Paraburkholderia</taxon>
    </lineage>
</organism>
<evidence type="ECO:0000313" key="4">
    <source>
        <dbReference type="Proteomes" id="UP000198844"/>
    </source>
</evidence>
<sequence>MFQPPYPIPSARCRRMAWLLAGIVLSSGCATSAALSPPANASTTVALAPAEAVTPIPVVRYGRYALVELGADAAQRYLMQQVIDIALPGTTNATVGDAVRYLLLRSGYQPCAGDGEAGRLYALPLPAADLHLGPMTLHDALRTLAGSAWHVQVDEANRGVCFTPTATTAASTVAPVSPPSGADGTPGAARPMESVPAAEAQP</sequence>
<proteinExistence type="predicted"/>
<name>A0A1I7A9T3_9BURK</name>
<keyword evidence="3" id="KW-0808">Transferase</keyword>
<keyword evidence="2" id="KW-0732">Signal</keyword>
<evidence type="ECO:0000256" key="2">
    <source>
        <dbReference type="SAM" id="SignalP"/>
    </source>
</evidence>
<dbReference type="Proteomes" id="UP000198844">
    <property type="component" value="Unassembled WGS sequence"/>
</dbReference>
<feature type="region of interest" description="Disordered" evidence="1">
    <location>
        <begin position="169"/>
        <end position="202"/>
    </location>
</feature>
<dbReference type="NCBIfam" id="TIGR03748">
    <property type="entry name" value="conj_PilL"/>
    <property type="match status" value="1"/>
</dbReference>
<gene>
    <name evidence="3" type="ORF">SAMN05192563_1003207</name>
</gene>
<feature type="chain" id="PRO_5011488175" evidence="2">
    <location>
        <begin position="42"/>
        <end position="202"/>
    </location>
</feature>
<evidence type="ECO:0000313" key="3">
    <source>
        <dbReference type="EMBL" id="SFT71735.1"/>
    </source>
</evidence>
<reference evidence="3 4" key="1">
    <citation type="submission" date="2016-10" db="EMBL/GenBank/DDBJ databases">
        <authorList>
            <person name="de Groot N.N."/>
        </authorList>
    </citation>
    <scope>NUCLEOTIDE SEQUENCE [LARGE SCALE GENOMIC DNA]</scope>
    <source>
        <strain evidence="3 4">LMG 27731</strain>
    </source>
</reference>